<dbReference type="EMBL" id="CAJVCH010082027">
    <property type="protein sequence ID" value="CAG7721707.1"/>
    <property type="molecule type" value="Genomic_DNA"/>
</dbReference>
<evidence type="ECO:0000256" key="1">
    <source>
        <dbReference type="ARBA" id="ARBA00005964"/>
    </source>
</evidence>
<dbReference type="Proteomes" id="UP000708208">
    <property type="component" value="Unassembled WGS sequence"/>
</dbReference>
<feature type="compositionally biased region" description="Polar residues" evidence="3">
    <location>
        <begin position="743"/>
        <end position="757"/>
    </location>
</feature>
<feature type="domain" description="Carboxylesterase type B" evidence="5">
    <location>
        <begin position="27"/>
        <end position="397"/>
    </location>
</feature>
<feature type="region of interest" description="Disordered" evidence="3">
    <location>
        <begin position="730"/>
        <end position="784"/>
    </location>
</feature>
<accession>A0A8J2JMQ4</accession>
<feature type="transmembrane region" description="Helical" evidence="4">
    <location>
        <begin position="529"/>
        <end position="554"/>
    </location>
</feature>
<sequence length="812" mass="88435">MNLFASSCPLPKFHRRKYFDSVSFCLAGLFQRAILISGSVLSPWALQRKPEDIATQVSIQMGCVGRLPLSHPESDLAPCLRRKHLSDLMNFVPQTPRFLSPFAPYVDNILIKNPKTIMEKDPLEQFKRSELIVVFTTSESAHELNKHELIHGFEADHKDRILRTLVRNVFNFHQQEIFSIVKNEYTDWDRPIPHPIPLRDATVEALSDCLVIAPALQVALIHGRRGAKTHLLHFSHVSREHDFSSYERLGSLEGDVVPYTMGLPVTNNVPALGGPPFLSPWSSLANFSKQDAQVSETLVHYFSNFVKSGDPNINEGVRALGVSSSSRAESSGSHDWVSLSGSTSSFAASASSTSSRERLRARPLYWDAFDGNTQLYLNLGTKPKIRSHYRGHKMALWLNLIPQIHLPGGADVTMAHHSFPDDNPELYVGPVRPLMPYTLVDQTGRGADGSAPYPGSNLQTPTISPGIAVTTTECPEGTDPPFSQGTRHTVVRGEVVDSEKGLPSNRQSNNNNANELPELGMGMSGEYDYATALTVTMTVGICLILLNVLVFAAIMCHRKRELGLPVSNHPSNREPHSGISHKSPYNEEDYKWPPSTSEFPEHLSCYGDGGGEEMGESIGLSQFPAAACAQLDLKSMSMSNCNSVMRPGRSPSPLMVLSPQKSDRSYLGSSGACGGINPSQSQKRLPVQMPMSMSIPYCVGGSANPSSSFQSNSNSPNMASSIRLYLNQSAGDDDIPEIPKQARSCSSSCSNTLTRSGAVQMHNPGSVSSSNPTSNPSPSSGTGTLVGVLKRHSATSSNSTVKKRVQIQEISV</sequence>
<dbReference type="InterPro" id="IPR051093">
    <property type="entry name" value="Neuroligin/BSAL"/>
</dbReference>
<evidence type="ECO:0000313" key="6">
    <source>
        <dbReference type="EMBL" id="CAG7721707.1"/>
    </source>
</evidence>
<keyword evidence="4" id="KW-0812">Transmembrane</keyword>
<dbReference type="PANTHER" id="PTHR43903">
    <property type="entry name" value="NEUROLIGIN"/>
    <property type="match status" value="1"/>
</dbReference>
<keyword evidence="7" id="KW-1185">Reference proteome</keyword>
<proteinExistence type="inferred from homology"/>
<dbReference type="AlphaFoldDB" id="A0A8J2JMQ4"/>
<feature type="compositionally biased region" description="Low complexity" evidence="3">
    <location>
        <begin position="763"/>
        <end position="783"/>
    </location>
</feature>
<keyword evidence="4" id="KW-1133">Transmembrane helix</keyword>
<evidence type="ECO:0000256" key="2">
    <source>
        <dbReference type="ARBA" id="ARBA00023180"/>
    </source>
</evidence>
<name>A0A8J2JMQ4_9HEXA</name>
<dbReference type="Pfam" id="PF00135">
    <property type="entry name" value="COesterase"/>
    <property type="match status" value="1"/>
</dbReference>
<dbReference type="InterPro" id="IPR002018">
    <property type="entry name" value="CarbesteraseB"/>
</dbReference>
<comment type="caution">
    <text evidence="6">The sequence shown here is derived from an EMBL/GenBank/DDBJ whole genome shotgun (WGS) entry which is preliminary data.</text>
</comment>
<feature type="region of interest" description="Disordered" evidence="3">
    <location>
        <begin position="326"/>
        <end position="353"/>
    </location>
</feature>
<evidence type="ECO:0000256" key="4">
    <source>
        <dbReference type="SAM" id="Phobius"/>
    </source>
</evidence>
<organism evidence="6 7">
    <name type="scientific">Allacma fusca</name>
    <dbReference type="NCBI Taxonomy" id="39272"/>
    <lineage>
        <taxon>Eukaryota</taxon>
        <taxon>Metazoa</taxon>
        <taxon>Ecdysozoa</taxon>
        <taxon>Arthropoda</taxon>
        <taxon>Hexapoda</taxon>
        <taxon>Collembola</taxon>
        <taxon>Symphypleona</taxon>
        <taxon>Sminthuridae</taxon>
        <taxon>Allacma</taxon>
    </lineage>
</organism>
<feature type="region of interest" description="Disordered" evidence="3">
    <location>
        <begin position="567"/>
        <end position="595"/>
    </location>
</feature>
<gene>
    <name evidence="6" type="ORF">AFUS01_LOCUS10904</name>
</gene>
<keyword evidence="2" id="KW-0325">Glycoprotein</keyword>
<dbReference type="OrthoDB" id="3200163at2759"/>
<evidence type="ECO:0000256" key="3">
    <source>
        <dbReference type="SAM" id="MobiDB-lite"/>
    </source>
</evidence>
<protein>
    <recommendedName>
        <fullName evidence="5">Carboxylesterase type B domain-containing protein</fullName>
    </recommendedName>
</protein>
<evidence type="ECO:0000313" key="7">
    <source>
        <dbReference type="Proteomes" id="UP000708208"/>
    </source>
</evidence>
<evidence type="ECO:0000259" key="5">
    <source>
        <dbReference type="Pfam" id="PF00135"/>
    </source>
</evidence>
<keyword evidence="4" id="KW-0472">Membrane</keyword>
<reference evidence="6" key="1">
    <citation type="submission" date="2021-06" db="EMBL/GenBank/DDBJ databases">
        <authorList>
            <person name="Hodson N. C."/>
            <person name="Mongue J. A."/>
            <person name="Jaron S. K."/>
        </authorList>
    </citation>
    <scope>NUCLEOTIDE SEQUENCE</scope>
</reference>
<comment type="similarity">
    <text evidence="1">Belongs to the type-B carboxylesterase/lipase family.</text>
</comment>